<reference evidence="3" key="1">
    <citation type="journal article" date="2017" name="Genome Biol.">
        <title>Comparative genomics reveals high biological diversity and specific adaptations in the industrially and medically important fungal genus Aspergillus.</title>
        <authorList>
            <person name="de Vries R.P."/>
            <person name="Riley R."/>
            <person name="Wiebenga A."/>
            <person name="Aguilar-Osorio G."/>
            <person name="Amillis S."/>
            <person name="Uchima C.A."/>
            <person name="Anderluh G."/>
            <person name="Asadollahi M."/>
            <person name="Askin M."/>
            <person name="Barry K."/>
            <person name="Battaglia E."/>
            <person name="Bayram O."/>
            <person name="Benocci T."/>
            <person name="Braus-Stromeyer S.A."/>
            <person name="Caldana C."/>
            <person name="Canovas D."/>
            <person name="Cerqueira G.C."/>
            <person name="Chen F."/>
            <person name="Chen W."/>
            <person name="Choi C."/>
            <person name="Clum A."/>
            <person name="Dos Santos R.A."/>
            <person name="Damasio A.R."/>
            <person name="Diallinas G."/>
            <person name="Emri T."/>
            <person name="Fekete E."/>
            <person name="Flipphi M."/>
            <person name="Freyberg S."/>
            <person name="Gallo A."/>
            <person name="Gournas C."/>
            <person name="Habgood R."/>
            <person name="Hainaut M."/>
            <person name="Harispe M.L."/>
            <person name="Henrissat B."/>
            <person name="Hilden K.S."/>
            <person name="Hope R."/>
            <person name="Hossain A."/>
            <person name="Karabika E."/>
            <person name="Karaffa L."/>
            <person name="Karanyi Z."/>
            <person name="Krasevec N."/>
            <person name="Kuo A."/>
            <person name="Kusch H."/>
            <person name="LaButti K."/>
            <person name="Lagendijk E.L."/>
            <person name="Lapidus A."/>
            <person name="Levasseur A."/>
            <person name="Lindquist E."/>
            <person name="Lipzen A."/>
            <person name="Logrieco A.F."/>
            <person name="MacCabe A."/>
            <person name="Maekelae M.R."/>
            <person name="Malavazi I."/>
            <person name="Melin P."/>
            <person name="Meyer V."/>
            <person name="Mielnichuk N."/>
            <person name="Miskei M."/>
            <person name="Molnar A.P."/>
            <person name="Mule G."/>
            <person name="Ngan C.Y."/>
            <person name="Orejas M."/>
            <person name="Orosz E."/>
            <person name="Ouedraogo J.P."/>
            <person name="Overkamp K.M."/>
            <person name="Park H.-S."/>
            <person name="Perrone G."/>
            <person name="Piumi F."/>
            <person name="Punt P.J."/>
            <person name="Ram A.F."/>
            <person name="Ramon A."/>
            <person name="Rauscher S."/>
            <person name="Record E."/>
            <person name="Riano-Pachon D.M."/>
            <person name="Robert V."/>
            <person name="Roehrig J."/>
            <person name="Ruller R."/>
            <person name="Salamov A."/>
            <person name="Salih N.S."/>
            <person name="Samson R.A."/>
            <person name="Sandor E."/>
            <person name="Sanguinetti M."/>
            <person name="Schuetze T."/>
            <person name="Sepcic K."/>
            <person name="Shelest E."/>
            <person name="Sherlock G."/>
            <person name="Sophianopoulou V."/>
            <person name="Squina F.M."/>
            <person name="Sun H."/>
            <person name="Susca A."/>
            <person name="Todd R.B."/>
            <person name="Tsang A."/>
            <person name="Unkles S.E."/>
            <person name="van de Wiele N."/>
            <person name="van Rossen-Uffink D."/>
            <person name="Oliveira J.V."/>
            <person name="Vesth T.C."/>
            <person name="Visser J."/>
            <person name="Yu J.-H."/>
            <person name="Zhou M."/>
            <person name="Andersen M.R."/>
            <person name="Archer D.B."/>
            <person name="Baker S.E."/>
            <person name="Benoit I."/>
            <person name="Brakhage A.A."/>
            <person name="Braus G.H."/>
            <person name="Fischer R."/>
            <person name="Frisvad J.C."/>
            <person name="Goldman G.H."/>
            <person name="Houbraken J."/>
            <person name="Oakley B."/>
            <person name="Pocsi I."/>
            <person name="Scazzocchio C."/>
            <person name="Seiboth B."/>
            <person name="vanKuyk P.A."/>
            <person name="Wortman J."/>
            <person name="Dyer P.S."/>
            <person name="Grigoriev I.V."/>
        </authorList>
    </citation>
    <scope>NUCLEOTIDE SEQUENCE [LARGE SCALE GENOMIC DNA]</scope>
    <source>
        <strain evidence="3">CBS 583.65</strain>
    </source>
</reference>
<sequence>MFKALSKTFRCPRWKHSFVSCPPPTLDTPLRFSLPSFAITFDLVESLFIFRFDYYIYFIFYHSGRSLEPSWRMGLEAFCMGKKFMEWGAFYLLLLALHSLCIDGYYYCFVFQCITNFALAYRKRGRTDFLLARMVYPIAHRGTHPRNTRGLYTWLWLYCFAFWHLPDGCEVGRRNTGMLLGFGSDSLEVH</sequence>
<organism evidence="2 3">
    <name type="scientific">Aspergillus versicolor CBS 583.65</name>
    <dbReference type="NCBI Taxonomy" id="1036611"/>
    <lineage>
        <taxon>Eukaryota</taxon>
        <taxon>Fungi</taxon>
        <taxon>Dikarya</taxon>
        <taxon>Ascomycota</taxon>
        <taxon>Pezizomycotina</taxon>
        <taxon>Eurotiomycetes</taxon>
        <taxon>Eurotiomycetidae</taxon>
        <taxon>Eurotiales</taxon>
        <taxon>Aspergillaceae</taxon>
        <taxon>Aspergillus</taxon>
        <taxon>Aspergillus subgen. Nidulantes</taxon>
    </lineage>
</organism>
<dbReference type="GeneID" id="63730675"/>
<accession>A0A1L9PFV1</accession>
<keyword evidence="1" id="KW-0472">Membrane</keyword>
<evidence type="ECO:0000256" key="1">
    <source>
        <dbReference type="SAM" id="Phobius"/>
    </source>
</evidence>
<dbReference type="Proteomes" id="UP000184073">
    <property type="component" value="Unassembled WGS sequence"/>
</dbReference>
<keyword evidence="1" id="KW-1133">Transmembrane helix</keyword>
<dbReference type="RefSeq" id="XP_040666097.1">
    <property type="nucleotide sequence ID" value="XM_040815164.1"/>
</dbReference>
<dbReference type="AlphaFoldDB" id="A0A1L9PFV1"/>
<gene>
    <name evidence="2" type="ORF">ASPVEDRAFT_561072</name>
</gene>
<dbReference type="EMBL" id="KV878127">
    <property type="protein sequence ID" value="OJJ00335.1"/>
    <property type="molecule type" value="Genomic_DNA"/>
</dbReference>
<protein>
    <submittedName>
        <fullName evidence="2">Uncharacterized protein</fullName>
    </submittedName>
</protein>
<proteinExistence type="predicted"/>
<keyword evidence="1" id="KW-0812">Transmembrane</keyword>
<keyword evidence="3" id="KW-1185">Reference proteome</keyword>
<evidence type="ECO:0000313" key="3">
    <source>
        <dbReference type="Proteomes" id="UP000184073"/>
    </source>
</evidence>
<name>A0A1L9PFV1_ASPVE</name>
<feature type="transmembrane region" description="Helical" evidence="1">
    <location>
        <begin position="89"/>
        <end position="107"/>
    </location>
</feature>
<evidence type="ECO:0000313" key="2">
    <source>
        <dbReference type="EMBL" id="OJJ00335.1"/>
    </source>
</evidence>
<dbReference type="VEuPathDB" id="FungiDB:ASPVEDRAFT_561072"/>